<evidence type="ECO:0000259" key="2">
    <source>
        <dbReference type="PROSITE" id="PS50235"/>
    </source>
</evidence>
<name>A0A6C0ELG2_9ZZZZ</name>
<dbReference type="Pfam" id="PF00443">
    <property type="entry name" value="UCH"/>
    <property type="match status" value="1"/>
</dbReference>
<dbReference type="InterPro" id="IPR038765">
    <property type="entry name" value="Papain-like_cys_pep_sf"/>
</dbReference>
<dbReference type="GO" id="GO:0016020">
    <property type="term" value="C:membrane"/>
    <property type="evidence" value="ECO:0007669"/>
    <property type="project" value="InterPro"/>
</dbReference>
<dbReference type="PROSITE" id="PS50235">
    <property type="entry name" value="USP_3"/>
    <property type="match status" value="1"/>
</dbReference>
<reference evidence="3" key="1">
    <citation type="journal article" date="2020" name="Nature">
        <title>Giant virus diversity and host interactions through global metagenomics.</title>
        <authorList>
            <person name="Schulz F."/>
            <person name="Roux S."/>
            <person name="Paez-Espino D."/>
            <person name="Jungbluth S."/>
            <person name="Walsh D.A."/>
            <person name="Denef V.J."/>
            <person name="McMahon K.D."/>
            <person name="Konstantinidis K.T."/>
            <person name="Eloe-Fadrosh E.A."/>
            <person name="Kyrpides N.C."/>
            <person name="Woyke T."/>
        </authorList>
    </citation>
    <scope>NUCLEOTIDE SEQUENCE</scope>
    <source>
        <strain evidence="3">GVMAG-M-3300005589-24</strain>
    </source>
</reference>
<sequence>MSVSNIMDWTDYELETRHNYIQQLFPSNLSSRKLKEYKHNEQLRKRVIGATIRMLLFFGFSIDVDNWSVKQVKNLHRSENGHTIGLYSPRNYPRLTNIMRFLVEIGMNELSALVFLALCHAMQDDLQFRKMIKKMGYLSTWMNTQPYLRKYRDRYDINEMQLKDDTSSTSSTTSSTSSTTSSTSSTSSEKEDVEFGGWVVDSDSSDEDSPFQQACAGFRGLDYTGNSCYQDSVLLALFAISNEVITREILKKDTRKISTSAKKWIQCADDERIDYKRRHAIQNELIRITASLRGLEQTRYCSNLRRLIQRCPGQQEFHGTGTQDAGEFMLYLFNLFQVNTIVKKRVTMVTNSLVDPPENTLTVNDTVDVSTPLINIHPRSLVGTSSVNVRQFIEHIDDAIFSDDNLYTEHTTGNLYRRRIETDVIVSASYIVFNAQRVYYDHVHNHQKRATTRVDCPETIQVGDRKLSLHAIITHIPAHYTCYIRCERRWFWYDDNPGGHSHKIKHIGSYEKMLRHNPDPRRNGTLFFYV</sequence>
<organism evidence="3">
    <name type="scientific">viral metagenome</name>
    <dbReference type="NCBI Taxonomy" id="1070528"/>
    <lineage>
        <taxon>unclassified sequences</taxon>
        <taxon>metagenomes</taxon>
        <taxon>organismal metagenomes</taxon>
    </lineage>
</organism>
<feature type="region of interest" description="Disordered" evidence="1">
    <location>
        <begin position="162"/>
        <end position="193"/>
    </location>
</feature>
<dbReference type="CDD" id="cd02257">
    <property type="entry name" value="Peptidase_C19"/>
    <property type="match status" value="1"/>
</dbReference>
<dbReference type="Pfam" id="PF04664">
    <property type="entry name" value="OGFr_N"/>
    <property type="match status" value="1"/>
</dbReference>
<dbReference type="InterPro" id="IPR006757">
    <property type="entry name" value="OGF_rcpt"/>
</dbReference>
<protein>
    <recommendedName>
        <fullName evidence="2">USP domain-containing protein</fullName>
    </recommendedName>
</protein>
<dbReference type="InterPro" id="IPR001394">
    <property type="entry name" value="Peptidase_C19_UCH"/>
</dbReference>
<feature type="compositionally biased region" description="Low complexity" evidence="1">
    <location>
        <begin position="167"/>
        <end position="187"/>
    </location>
</feature>
<dbReference type="GO" id="GO:0038023">
    <property type="term" value="F:signaling receptor activity"/>
    <property type="evidence" value="ECO:0007669"/>
    <property type="project" value="InterPro"/>
</dbReference>
<dbReference type="InterPro" id="IPR028889">
    <property type="entry name" value="USP"/>
</dbReference>
<dbReference type="EMBL" id="MN738878">
    <property type="protein sequence ID" value="QHT29552.1"/>
    <property type="molecule type" value="Genomic_DNA"/>
</dbReference>
<dbReference type="GO" id="GO:0004843">
    <property type="term" value="F:cysteine-type deubiquitinase activity"/>
    <property type="evidence" value="ECO:0007669"/>
    <property type="project" value="InterPro"/>
</dbReference>
<dbReference type="Gene3D" id="3.90.70.10">
    <property type="entry name" value="Cysteine proteinases"/>
    <property type="match status" value="1"/>
</dbReference>
<dbReference type="AlphaFoldDB" id="A0A6C0ELG2"/>
<accession>A0A6C0ELG2</accession>
<dbReference type="GO" id="GO:0016579">
    <property type="term" value="P:protein deubiquitination"/>
    <property type="evidence" value="ECO:0007669"/>
    <property type="project" value="InterPro"/>
</dbReference>
<evidence type="ECO:0000313" key="3">
    <source>
        <dbReference type="EMBL" id="QHT29552.1"/>
    </source>
</evidence>
<evidence type="ECO:0000256" key="1">
    <source>
        <dbReference type="SAM" id="MobiDB-lite"/>
    </source>
</evidence>
<feature type="domain" description="USP" evidence="2">
    <location>
        <begin position="219"/>
        <end position="530"/>
    </location>
</feature>
<dbReference type="SUPFAM" id="SSF54001">
    <property type="entry name" value="Cysteine proteinases"/>
    <property type="match status" value="1"/>
</dbReference>
<proteinExistence type="predicted"/>